<protein>
    <submittedName>
        <fullName evidence="1">Uncharacterized protein</fullName>
    </submittedName>
</protein>
<organism evidence="1 2">
    <name type="scientific">Chaetoceros tenuissimus</name>
    <dbReference type="NCBI Taxonomy" id="426638"/>
    <lineage>
        <taxon>Eukaryota</taxon>
        <taxon>Sar</taxon>
        <taxon>Stramenopiles</taxon>
        <taxon>Ochrophyta</taxon>
        <taxon>Bacillariophyta</taxon>
        <taxon>Coscinodiscophyceae</taxon>
        <taxon>Chaetocerotophycidae</taxon>
        <taxon>Chaetocerotales</taxon>
        <taxon>Chaetocerotaceae</taxon>
        <taxon>Chaetoceros</taxon>
    </lineage>
</organism>
<dbReference type="InterPro" id="IPR008979">
    <property type="entry name" value="Galactose-bd-like_sf"/>
</dbReference>
<reference evidence="1 2" key="1">
    <citation type="journal article" date="2021" name="Sci. Rep.">
        <title>The genome of the diatom Chaetoceros tenuissimus carries an ancient integrated fragment of an extant virus.</title>
        <authorList>
            <person name="Hongo Y."/>
            <person name="Kimura K."/>
            <person name="Takaki Y."/>
            <person name="Yoshida Y."/>
            <person name="Baba S."/>
            <person name="Kobayashi G."/>
            <person name="Nagasaki K."/>
            <person name="Hano T."/>
            <person name="Tomaru Y."/>
        </authorList>
    </citation>
    <scope>NUCLEOTIDE SEQUENCE [LARGE SCALE GENOMIC DNA]</scope>
    <source>
        <strain evidence="1 2">NIES-3715</strain>
    </source>
</reference>
<dbReference type="SUPFAM" id="SSF50370">
    <property type="entry name" value="Ricin B-like lectins"/>
    <property type="match status" value="1"/>
</dbReference>
<dbReference type="SUPFAM" id="SSF49785">
    <property type="entry name" value="Galactose-binding domain-like"/>
    <property type="match status" value="1"/>
</dbReference>
<dbReference type="Proteomes" id="UP001054902">
    <property type="component" value="Unassembled WGS sequence"/>
</dbReference>
<dbReference type="InterPro" id="IPR035992">
    <property type="entry name" value="Ricin_B-like_lectins"/>
</dbReference>
<sequence length="366" mass="40093">MPSALPSVLPSVAPTFSTAPSDLPTLSFSPSISLQPSSAPTLSAAPSISPTSTPSAISQREFNIISNFGPFGKDTDKSWCLTAFDNVQGSKLYVRPCRSYDERKKNLQLWKFNSAGKLSLAGMAEGEFCVKATFRQLALDSCGDTNDASLVDFGFENGSITHTKNGKVWRIGFDPESRFERVRLYRDGTLNDVLNKWDIWYSNEFPSAAPSVSMSPTISSQPTFTSFNVAHRSQGAVARQSSIGGGFGPYKAIDGNLAIRWKKGSTATYKTDKNPWWQVTFSHDYEITFIKIHYMINTGGNLLDSTLTIMRDDQSVYQHVTTAADLSSNPIVLTVPEVVGSTFKIQGAFNKGALRLTEVEVTGRNF</sequence>
<gene>
    <name evidence="1" type="ORF">CTEN210_16120</name>
</gene>
<comment type="caution">
    <text evidence="1">The sequence shown here is derived from an EMBL/GenBank/DDBJ whole genome shotgun (WGS) entry which is preliminary data.</text>
</comment>
<proteinExistence type="predicted"/>
<dbReference type="EMBL" id="BLLK01000069">
    <property type="protein sequence ID" value="GFH59644.1"/>
    <property type="molecule type" value="Genomic_DNA"/>
</dbReference>
<dbReference type="Gene3D" id="2.60.120.260">
    <property type="entry name" value="Galactose-binding domain-like"/>
    <property type="match status" value="1"/>
</dbReference>
<name>A0AAD3HDY3_9STRA</name>
<accession>A0AAD3HDY3</accession>
<keyword evidence="2" id="KW-1185">Reference proteome</keyword>
<evidence type="ECO:0000313" key="1">
    <source>
        <dbReference type="EMBL" id="GFH59644.1"/>
    </source>
</evidence>
<dbReference type="PROSITE" id="PS50231">
    <property type="entry name" value="RICIN_B_LECTIN"/>
    <property type="match status" value="1"/>
</dbReference>
<evidence type="ECO:0000313" key="2">
    <source>
        <dbReference type="Proteomes" id="UP001054902"/>
    </source>
</evidence>
<dbReference type="AlphaFoldDB" id="A0AAD3HDY3"/>